<keyword evidence="3" id="KW-0408">Iron</keyword>
<organism evidence="5 6">
    <name type="scientific">Lactuca sativa</name>
    <name type="common">Garden lettuce</name>
    <dbReference type="NCBI Taxonomy" id="4236"/>
    <lineage>
        <taxon>Eukaryota</taxon>
        <taxon>Viridiplantae</taxon>
        <taxon>Streptophyta</taxon>
        <taxon>Embryophyta</taxon>
        <taxon>Tracheophyta</taxon>
        <taxon>Spermatophyta</taxon>
        <taxon>Magnoliopsida</taxon>
        <taxon>eudicotyledons</taxon>
        <taxon>Gunneridae</taxon>
        <taxon>Pentapetalae</taxon>
        <taxon>asterids</taxon>
        <taxon>campanulids</taxon>
        <taxon>Asterales</taxon>
        <taxon>Asteraceae</taxon>
        <taxon>Cichorioideae</taxon>
        <taxon>Cichorieae</taxon>
        <taxon>Lactucinae</taxon>
        <taxon>Lactuca</taxon>
    </lineage>
</organism>
<evidence type="ECO:0000256" key="3">
    <source>
        <dbReference type="ARBA" id="ARBA00023004"/>
    </source>
</evidence>
<dbReference type="GO" id="GO:0016491">
    <property type="term" value="F:oxidoreductase activity"/>
    <property type="evidence" value="ECO:0007669"/>
    <property type="project" value="UniProtKB-KW"/>
</dbReference>
<protein>
    <recommendedName>
        <fullName evidence="4">Non-haem dioxygenase N-terminal domain-containing protein</fullName>
    </recommendedName>
</protein>
<dbReference type="GO" id="GO:0046872">
    <property type="term" value="F:metal ion binding"/>
    <property type="evidence" value="ECO:0007669"/>
    <property type="project" value="UniProtKB-KW"/>
</dbReference>
<dbReference type="EMBL" id="NBSK02000006">
    <property type="protein sequence ID" value="KAJ0201446.1"/>
    <property type="molecule type" value="Genomic_DNA"/>
</dbReference>
<gene>
    <name evidence="5" type="ORF">LSAT_V11C600306780</name>
</gene>
<dbReference type="InterPro" id="IPR026992">
    <property type="entry name" value="DIOX_N"/>
</dbReference>
<dbReference type="SUPFAM" id="SSF51197">
    <property type="entry name" value="Clavaminate synthase-like"/>
    <property type="match status" value="1"/>
</dbReference>
<evidence type="ECO:0000256" key="1">
    <source>
        <dbReference type="ARBA" id="ARBA00022723"/>
    </source>
</evidence>
<keyword evidence="6" id="KW-1185">Reference proteome</keyword>
<dbReference type="AlphaFoldDB" id="A0A9R1VB10"/>
<dbReference type="InterPro" id="IPR027443">
    <property type="entry name" value="IPNS-like_sf"/>
</dbReference>
<feature type="domain" description="Non-haem dioxygenase N-terminal" evidence="4">
    <location>
        <begin position="31"/>
        <end position="112"/>
    </location>
</feature>
<dbReference type="Gene3D" id="2.60.120.330">
    <property type="entry name" value="B-lactam Antibiotic, Isopenicillin N Synthase, Chain"/>
    <property type="match status" value="1"/>
</dbReference>
<name>A0A9R1VB10_LACSA</name>
<dbReference type="Pfam" id="PF14226">
    <property type="entry name" value="DIOX_N"/>
    <property type="match status" value="1"/>
</dbReference>
<sequence length="114" mass="13021">MIRSFIEDSGLIIDLKIGDMTEELRGKDCIACIDSGFFYVTNHGISGEFMDEVFAESKKLFDLPLEEKIKLLINEKHRGYTPVLDELLDPTNQLHGDHKEGFYIGIELPEDDRS</sequence>
<accession>A0A9R1VB10</accession>
<evidence type="ECO:0000313" key="6">
    <source>
        <dbReference type="Proteomes" id="UP000235145"/>
    </source>
</evidence>
<proteinExistence type="predicted"/>
<dbReference type="PANTHER" id="PTHR10209">
    <property type="entry name" value="OXIDOREDUCTASE, 2OG-FE II OXYGENASE FAMILY PROTEIN"/>
    <property type="match status" value="1"/>
</dbReference>
<keyword evidence="2" id="KW-0560">Oxidoreductase</keyword>
<evidence type="ECO:0000259" key="4">
    <source>
        <dbReference type="Pfam" id="PF14226"/>
    </source>
</evidence>
<reference evidence="5 6" key="1">
    <citation type="journal article" date="2017" name="Nat. Commun.">
        <title>Genome assembly with in vitro proximity ligation data and whole-genome triplication in lettuce.</title>
        <authorList>
            <person name="Reyes-Chin-Wo S."/>
            <person name="Wang Z."/>
            <person name="Yang X."/>
            <person name="Kozik A."/>
            <person name="Arikit S."/>
            <person name="Song C."/>
            <person name="Xia L."/>
            <person name="Froenicke L."/>
            <person name="Lavelle D.O."/>
            <person name="Truco M.J."/>
            <person name="Xia R."/>
            <person name="Zhu S."/>
            <person name="Xu C."/>
            <person name="Xu H."/>
            <person name="Xu X."/>
            <person name="Cox K."/>
            <person name="Korf I."/>
            <person name="Meyers B.C."/>
            <person name="Michelmore R.W."/>
        </authorList>
    </citation>
    <scope>NUCLEOTIDE SEQUENCE [LARGE SCALE GENOMIC DNA]</scope>
    <source>
        <strain evidence="6">cv. Salinas</strain>
        <tissue evidence="5">Seedlings</tissue>
    </source>
</reference>
<dbReference type="Proteomes" id="UP000235145">
    <property type="component" value="Unassembled WGS sequence"/>
</dbReference>
<dbReference type="PANTHER" id="PTHR10209:SF867">
    <property type="entry name" value="2-OXOGLUTARATE (2OG) AND FE(II)-DEPENDENT OXYGENASE SUPERFAMILY PROTEIN"/>
    <property type="match status" value="1"/>
</dbReference>
<evidence type="ECO:0000256" key="2">
    <source>
        <dbReference type="ARBA" id="ARBA00023002"/>
    </source>
</evidence>
<keyword evidence="1" id="KW-0479">Metal-binding</keyword>
<evidence type="ECO:0000313" key="5">
    <source>
        <dbReference type="EMBL" id="KAJ0201446.1"/>
    </source>
</evidence>
<comment type="caution">
    <text evidence="5">The sequence shown here is derived from an EMBL/GenBank/DDBJ whole genome shotgun (WGS) entry which is preliminary data.</text>
</comment>